<accession>A0ABY2QIX8</accession>
<protein>
    <submittedName>
        <fullName evidence="1">Adenylate kinase</fullName>
    </submittedName>
</protein>
<keyword evidence="1" id="KW-0418">Kinase</keyword>
<dbReference type="SUPFAM" id="SSF52540">
    <property type="entry name" value="P-loop containing nucleoside triphosphate hydrolases"/>
    <property type="match status" value="1"/>
</dbReference>
<dbReference type="Proteomes" id="UP000308038">
    <property type="component" value="Unassembled WGS sequence"/>
</dbReference>
<reference evidence="1 2" key="1">
    <citation type="submission" date="2019-04" db="EMBL/GenBank/DDBJ databases">
        <title>Microbes associate with the intestines of laboratory mice.</title>
        <authorList>
            <person name="Navarre W."/>
            <person name="Wong E."/>
            <person name="Huang K.C."/>
            <person name="Tropini C."/>
            <person name="Ng K."/>
            <person name="Yu B."/>
        </authorList>
    </citation>
    <scope>NUCLEOTIDE SEQUENCE [LARGE SCALE GENOMIC DNA]</scope>
    <source>
        <strain evidence="1 2">NM83_B4-11</strain>
    </source>
</reference>
<evidence type="ECO:0000313" key="1">
    <source>
        <dbReference type="EMBL" id="THG40423.1"/>
    </source>
</evidence>
<dbReference type="Gene3D" id="3.40.50.300">
    <property type="entry name" value="P-loop containing nucleotide triphosphate hydrolases"/>
    <property type="match status" value="1"/>
</dbReference>
<sequence length="183" mass="20013">MTRRVALLGLSGVGKSTFISRVARQSPLLHLQASSLIKAEQARREQNPESSEELRTGAVLNNQELLVAAFLRTAGGSALPIVFDGHSVVDGQNGLVEIPASVFAALRLTGIFFLRADPLVIAQRRTADVHRSRPFREPGTLAEHQRIARDVSRRIAHEIGCEFQEITAADMSKFAQALALQHE</sequence>
<keyword evidence="2" id="KW-1185">Reference proteome</keyword>
<dbReference type="GO" id="GO:0016301">
    <property type="term" value="F:kinase activity"/>
    <property type="evidence" value="ECO:0007669"/>
    <property type="project" value="UniProtKB-KW"/>
</dbReference>
<dbReference type="EMBL" id="SSTI01000004">
    <property type="protein sequence ID" value="THG40423.1"/>
    <property type="molecule type" value="Genomic_DNA"/>
</dbReference>
<comment type="caution">
    <text evidence="1">The sequence shown here is derived from an EMBL/GenBank/DDBJ whole genome shotgun (WGS) entry which is preliminary data.</text>
</comment>
<evidence type="ECO:0000313" key="2">
    <source>
        <dbReference type="Proteomes" id="UP000308038"/>
    </source>
</evidence>
<proteinExistence type="predicted"/>
<dbReference type="InterPro" id="IPR027417">
    <property type="entry name" value="P-loop_NTPase"/>
</dbReference>
<organism evidence="1 2">
    <name type="scientific">Sphingomonas olei</name>
    <dbReference type="NCBI Taxonomy" id="1886787"/>
    <lineage>
        <taxon>Bacteria</taxon>
        <taxon>Pseudomonadati</taxon>
        <taxon>Pseudomonadota</taxon>
        <taxon>Alphaproteobacteria</taxon>
        <taxon>Sphingomonadales</taxon>
        <taxon>Sphingomonadaceae</taxon>
        <taxon>Sphingomonas</taxon>
    </lineage>
</organism>
<gene>
    <name evidence="1" type="ORF">E5988_06215</name>
</gene>
<dbReference type="Pfam" id="PF13207">
    <property type="entry name" value="AAA_17"/>
    <property type="match status" value="1"/>
</dbReference>
<dbReference type="RefSeq" id="WP_136451119.1">
    <property type="nucleotide sequence ID" value="NZ_SSTI01000004.1"/>
</dbReference>
<name>A0ABY2QIX8_9SPHN</name>
<keyword evidence="1" id="KW-0808">Transferase</keyword>